<sequence length="145" mass="15608">MNICVTWTMQQSSTVLLSHLAQKGKLLGLGQAVRPPLTNELMNAPTVQKLLGEKVLLLDMSSILLRFTLTTVCLELASLWSCGRGLSGARAPLLSSRPARGLHVCQSCPDRLKVEDADTDATVALSPSRTLLHEAPFSATRPPCC</sequence>
<accession>A0A834F1C1</accession>
<protein>
    <submittedName>
        <fullName evidence="1">Uncharacterized protein</fullName>
    </submittedName>
</protein>
<reference evidence="1" key="1">
    <citation type="journal article" name="BMC Genomics">
        <title>Long-read sequencing and de novo genome assembly of marine medaka (Oryzias melastigma).</title>
        <authorList>
            <person name="Liang P."/>
            <person name="Saqib H.S.A."/>
            <person name="Ni X."/>
            <person name="Shen Y."/>
        </authorList>
    </citation>
    <scope>NUCLEOTIDE SEQUENCE</scope>
    <source>
        <strain evidence="1">Bigg-433</strain>
    </source>
</reference>
<proteinExistence type="predicted"/>
<gene>
    <name evidence="1" type="ORF">FQA47_021195</name>
</gene>
<evidence type="ECO:0000313" key="1">
    <source>
        <dbReference type="EMBL" id="KAF6717256.1"/>
    </source>
</evidence>
<organism evidence="1 2">
    <name type="scientific">Oryzias melastigma</name>
    <name type="common">Marine medaka</name>
    <dbReference type="NCBI Taxonomy" id="30732"/>
    <lineage>
        <taxon>Eukaryota</taxon>
        <taxon>Metazoa</taxon>
        <taxon>Chordata</taxon>
        <taxon>Craniata</taxon>
        <taxon>Vertebrata</taxon>
        <taxon>Euteleostomi</taxon>
        <taxon>Actinopterygii</taxon>
        <taxon>Neopterygii</taxon>
        <taxon>Teleostei</taxon>
        <taxon>Neoteleostei</taxon>
        <taxon>Acanthomorphata</taxon>
        <taxon>Ovalentaria</taxon>
        <taxon>Atherinomorphae</taxon>
        <taxon>Beloniformes</taxon>
        <taxon>Adrianichthyidae</taxon>
        <taxon>Oryziinae</taxon>
        <taxon>Oryzias</taxon>
    </lineage>
</organism>
<dbReference type="Proteomes" id="UP000646548">
    <property type="component" value="Unassembled WGS sequence"/>
</dbReference>
<comment type="caution">
    <text evidence="1">The sequence shown here is derived from an EMBL/GenBank/DDBJ whole genome shotgun (WGS) entry which is preliminary data.</text>
</comment>
<dbReference type="AlphaFoldDB" id="A0A834F1C1"/>
<dbReference type="EMBL" id="WKFB01000858">
    <property type="protein sequence ID" value="KAF6717256.1"/>
    <property type="molecule type" value="Genomic_DNA"/>
</dbReference>
<evidence type="ECO:0000313" key="2">
    <source>
        <dbReference type="Proteomes" id="UP000646548"/>
    </source>
</evidence>
<name>A0A834F1C1_ORYME</name>